<dbReference type="InterPro" id="IPR036259">
    <property type="entry name" value="MFS_trans_sf"/>
</dbReference>
<keyword evidence="5 7" id="KW-0472">Membrane</keyword>
<keyword evidence="10" id="KW-1185">Reference proteome</keyword>
<feature type="transmembrane region" description="Helical" evidence="7">
    <location>
        <begin position="183"/>
        <end position="203"/>
    </location>
</feature>
<comment type="subcellular location">
    <subcellularLocation>
        <location evidence="1">Membrane</location>
        <topology evidence="1">Multi-pass membrane protein</topology>
    </subcellularLocation>
</comment>
<dbReference type="Gene3D" id="1.20.1250.20">
    <property type="entry name" value="MFS general substrate transporter like domains"/>
    <property type="match status" value="1"/>
</dbReference>
<organism evidence="9 10">
    <name type="scientific">Steinernema hermaphroditum</name>
    <dbReference type="NCBI Taxonomy" id="289476"/>
    <lineage>
        <taxon>Eukaryota</taxon>
        <taxon>Metazoa</taxon>
        <taxon>Ecdysozoa</taxon>
        <taxon>Nematoda</taxon>
        <taxon>Chromadorea</taxon>
        <taxon>Rhabditida</taxon>
        <taxon>Tylenchina</taxon>
        <taxon>Panagrolaimomorpha</taxon>
        <taxon>Strongyloidoidea</taxon>
        <taxon>Steinernematidae</taxon>
        <taxon>Steinernema</taxon>
    </lineage>
</organism>
<comment type="caution">
    <text evidence="9">The sequence shown here is derived from an EMBL/GenBank/DDBJ whole genome shotgun (WGS) entry which is preliminary data.</text>
</comment>
<name>A0AA39I9R1_9BILA</name>
<dbReference type="InterPro" id="IPR011701">
    <property type="entry name" value="MFS"/>
</dbReference>
<comment type="similarity">
    <text evidence="6">Belongs to the major facilitator superfamily. Spinster (TC 2.A.1.49) family.</text>
</comment>
<dbReference type="SUPFAM" id="SSF103473">
    <property type="entry name" value="MFS general substrate transporter"/>
    <property type="match status" value="1"/>
</dbReference>
<dbReference type="Proteomes" id="UP001175271">
    <property type="component" value="Unassembled WGS sequence"/>
</dbReference>
<evidence type="ECO:0000313" key="9">
    <source>
        <dbReference type="EMBL" id="KAK0418959.1"/>
    </source>
</evidence>
<feature type="transmembrane region" description="Helical" evidence="7">
    <location>
        <begin position="319"/>
        <end position="339"/>
    </location>
</feature>
<feature type="transmembrane region" description="Helical" evidence="7">
    <location>
        <begin position="151"/>
        <end position="171"/>
    </location>
</feature>
<feature type="transmembrane region" description="Helical" evidence="7">
    <location>
        <begin position="63"/>
        <end position="83"/>
    </location>
</feature>
<feature type="transmembrane region" description="Helical" evidence="7">
    <location>
        <begin position="345"/>
        <end position="374"/>
    </location>
</feature>
<dbReference type="Pfam" id="PF07690">
    <property type="entry name" value="MFS_1"/>
    <property type="match status" value="1"/>
</dbReference>
<evidence type="ECO:0000256" key="5">
    <source>
        <dbReference type="ARBA" id="ARBA00023136"/>
    </source>
</evidence>
<reference evidence="9" key="1">
    <citation type="submission" date="2023-06" db="EMBL/GenBank/DDBJ databases">
        <title>Genomic analysis of the entomopathogenic nematode Steinernema hermaphroditum.</title>
        <authorList>
            <person name="Schwarz E.M."/>
            <person name="Heppert J.K."/>
            <person name="Baniya A."/>
            <person name="Schwartz H.T."/>
            <person name="Tan C.-H."/>
            <person name="Antoshechkin I."/>
            <person name="Sternberg P.W."/>
            <person name="Goodrich-Blair H."/>
            <person name="Dillman A.R."/>
        </authorList>
    </citation>
    <scope>NUCLEOTIDE SEQUENCE</scope>
    <source>
        <strain evidence="9">PS9179</strain>
        <tissue evidence="9">Whole animal</tissue>
    </source>
</reference>
<keyword evidence="2" id="KW-0813">Transport</keyword>
<dbReference type="PROSITE" id="PS50850">
    <property type="entry name" value="MFS"/>
    <property type="match status" value="1"/>
</dbReference>
<keyword evidence="4 7" id="KW-1133">Transmembrane helix</keyword>
<protein>
    <recommendedName>
        <fullName evidence="8">Major facilitator superfamily (MFS) profile domain-containing protein</fullName>
    </recommendedName>
</protein>
<dbReference type="PANTHER" id="PTHR23505:SF79">
    <property type="entry name" value="PROTEIN SPINSTER"/>
    <property type="match status" value="1"/>
</dbReference>
<feature type="transmembrane region" description="Helical" evidence="7">
    <location>
        <begin position="234"/>
        <end position="256"/>
    </location>
</feature>
<sequence length="488" mass="53734">MFAKFVFPLFCIITLHIHIGNKYVTMAVLILSNLLNYMDRFTVAGVLTDLQKYFAMNNSQSGLLQTIFIVFYMVFAPLCGFLGDRYNRKLIMSVGLFVWIAAVAASTFVGRDHYYIFLLCRGLVGVGEASYSTIAPTIIADIFTGRARSTWLTVFYLMIPVGSGLGFALGANVATLANNQWQWGVRVTPILGVIVLLMVIFFMENPERGAAEHAKHEVTSLKEDLLYLFYHKTFICTTLGLTSVIFATGALSWWTPTLFEYAIKADFGKVSDEEKITIALTFGAITAVAGIVGVVLGTTLAGLWREGKLFCKASRRSHAYICAIGAIGGMPFLFATLMLCRIEVVRWVMIFFAVTFMCFNWAANMDILLMVIVANRRALANSIQTLISHALGDAASPYLVGMIADATNRNSTGEPDVENFVSLRNALFLPNALLVLGIGGYLAASFFVEGDSHEVEEHRVDVGEEDETRAIMSDAEEIYGAISNDAHM</sequence>
<proteinExistence type="inferred from homology"/>
<evidence type="ECO:0000256" key="6">
    <source>
        <dbReference type="ARBA" id="ARBA00024338"/>
    </source>
</evidence>
<accession>A0AA39I9R1</accession>
<evidence type="ECO:0000313" key="10">
    <source>
        <dbReference type="Proteomes" id="UP001175271"/>
    </source>
</evidence>
<dbReference type="PANTHER" id="PTHR23505">
    <property type="entry name" value="SPINSTER"/>
    <property type="match status" value="1"/>
</dbReference>
<dbReference type="InterPro" id="IPR044770">
    <property type="entry name" value="MFS_spinster-like"/>
</dbReference>
<evidence type="ECO:0000256" key="7">
    <source>
        <dbReference type="SAM" id="Phobius"/>
    </source>
</evidence>
<feature type="transmembrane region" description="Helical" evidence="7">
    <location>
        <begin position="90"/>
        <end position="109"/>
    </location>
</feature>
<dbReference type="AlphaFoldDB" id="A0AA39I9R1"/>
<feature type="transmembrane region" description="Helical" evidence="7">
    <location>
        <begin position="276"/>
        <end position="298"/>
    </location>
</feature>
<evidence type="ECO:0000259" key="8">
    <source>
        <dbReference type="PROSITE" id="PS50850"/>
    </source>
</evidence>
<evidence type="ECO:0000256" key="3">
    <source>
        <dbReference type="ARBA" id="ARBA00022692"/>
    </source>
</evidence>
<dbReference type="GO" id="GO:0016020">
    <property type="term" value="C:membrane"/>
    <property type="evidence" value="ECO:0007669"/>
    <property type="project" value="UniProtKB-SubCell"/>
</dbReference>
<dbReference type="EMBL" id="JAUCMV010000002">
    <property type="protein sequence ID" value="KAK0418959.1"/>
    <property type="molecule type" value="Genomic_DNA"/>
</dbReference>
<evidence type="ECO:0000256" key="1">
    <source>
        <dbReference type="ARBA" id="ARBA00004141"/>
    </source>
</evidence>
<gene>
    <name evidence="9" type="ORF">QR680_013873</name>
</gene>
<evidence type="ECO:0000256" key="4">
    <source>
        <dbReference type="ARBA" id="ARBA00022989"/>
    </source>
</evidence>
<keyword evidence="3 7" id="KW-0812">Transmembrane</keyword>
<feature type="transmembrane region" description="Helical" evidence="7">
    <location>
        <begin position="427"/>
        <end position="448"/>
    </location>
</feature>
<evidence type="ECO:0000256" key="2">
    <source>
        <dbReference type="ARBA" id="ARBA00022448"/>
    </source>
</evidence>
<dbReference type="InterPro" id="IPR020846">
    <property type="entry name" value="MFS_dom"/>
</dbReference>
<feature type="domain" description="Major facilitator superfamily (MFS) profile" evidence="8">
    <location>
        <begin position="25"/>
        <end position="449"/>
    </location>
</feature>
<dbReference type="CDD" id="cd17328">
    <property type="entry name" value="MFS_spinster_like"/>
    <property type="match status" value="1"/>
</dbReference>
<dbReference type="GO" id="GO:0022857">
    <property type="term" value="F:transmembrane transporter activity"/>
    <property type="evidence" value="ECO:0007669"/>
    <property type="project" value="InterPro"/>
</dbReference>